<name>Q6CXA5_KLULA</name>
<feature type="region of interest" description="Disordered" evidence="1">
    <location>
        <begin position="139"/>
        <end position="197"/>
    </location>
</feature>
<dbReference type="KEGG" id="kla:KLLA0_A09933g"/>
<sequence length="197" mass="22034">MGVFNRRSSGDSSSHGSTGSNEVKITKEDRQHLKVRTASVHDPILEAVQEMQPFEQAADTFQGNMNRQSHVPTGELKDVFGQPIQQPDVSNPTRSRDERPLDTIRGFEYSISGDPTWSQQLETPQYGFRVRPGFQAYTGGVAGNGNDHHGYPSNLNMNTNTTNSYQQQGVYQAPVSDANKEQKTKKKRGFFGRKKKD</sequence>
<dbReference type="HOGENOM" id="CLU_103810_0_0_1"/>
<protein>
    <submittedName>
        <fullName evidence="2">KLLA0A09933p</fullName>
    </submittedName>
</protein>
<evidence type="ECO:0000313" key="3">
    <source>
        <dbReference type="Proteomes" id="UP000000598"/>
    </source>
</evidence>
<accession>Q6CXA5</accession>
<evidence type="ECO:0000256" key="1">
    <source>
        <dbReference type="SAM" id="MobiDB-lite"/>
    </source>
</evidence>
<reference evidence="2 3" key="1">
    <citation type="journal article" date="2004" name="Nature">
        <title>Genome evolution in yeasts.</title>
        <authorList>
            <consortium name="Genolevures"/>
            <person name="Dujon B."/>
            <person name="Sherman D."/>
            <person name="Fischer G."/>
            <person name="Durrens P."/>
            <person name="Casaregola S."/>
            <person name="Lafontaine I."/>
            <person name="de Montigny J."/>
            <person name="Marck C."/>
            <person name="Neuveglise C."/>
            <person name="Talla E."/>
            <person name="Goffard N."/>
            <person name="Frangeul L."/>
            <person name="Aigle M."/>
            <person name="Anthouard V."/>
            <person name="Babour A."/>
            <person name="Barbe V."/>
            <person name="Barnay S."/>
            <person name="Blanchin S."/>
            <person name="Beckerich J.M."/>
            <person name="Beyne E."/>
            <person name="Bleykasten C."/>
            <person name="Boisrame A."/>
            <person name="Boyer J."/>
            <person name="Cattolico L."/>
            <person name="Confanioleri F."/>
            <person name="de Daruvar A."/>
            <person name="Despons L."/>
            <person name="Fabre E."/>
            <person name="Fairhead C."/>
            <person name="Ferry-Dumazet H."/>
            <person name="Groppi A."/>
            <person name="Hantraye F."/>
            <person name="Hennequin C."/>
            <person name="Jauniaux N."/>
            <person name="Joyet P."/>
            <person name="Kachouri R."/>
            <person name="Kerrest A."/>
            <person name="Koszul R."/>
            <person name="Lemaire M."/>
            <person name="Lesur I."/>
            <person name="Ma L."/>
            <person name="Muller H."/>
            <person name="Nicaud J.M."/>
            <person name="Nikolski M."/>
            <person name="Oztas S."/>
            <person name="Ozier-Kalogeropoulos O."/>
            <person name="Pellenz S."/>
            <person name="Potier S."/>
            <person name="Richard G.F."/>
            <person name="Straub M.L."/>
            <person name="Suleau A."/>
            <person name="Swennene D."/>
            <person name="Tekaia F."/>
            <person name="Wesolowski-Louvel M."/>
            <person name="Westhof E."/>
            <person name="Wirth B."/>
            <person name="Zeniou-Meyer M."/>
            <person name="Zivanovic I."/>
            <person name="Bolotin-Fukuhara M."/>
            <person name="Thierry A."/>
            <person name="Bouchier C."/>
            <person name="Caudron B."/>
            <person name="Scarpelli C."/>
            <person name="Gaillardin C."/>
            <person name="Weissenbach J."/>
            <person name="Wincker P."/>
            <person name="Souciet J.L."/>
        </authorList>
    </citation>
    <scope>NUCLEOTIDE SEQUENCE [LARGE SCALE GENOMIC DNA]</scope>
    <source>
        <strain evidence="3">ATCC 8585 / CBS 2359 / DSM 70799 / NBRC 1267 / NRRL Y-1140 / WM37</strain>
    </source>
</reference>
<dbReference type="PaxDb" id="284590-Q6CXA5"/>
<proteinExistence type="predicted"/>
<dbReference type="GeneID" id="2896835"/>
<keyword evidence="3" id="KW-1185">Reference proteome</keyword>
<dbReference type="eggNOG" id="ENOG502RXHE">
    <property type="taxonomic scope" value="Eukaryota"/>
</dbReference>
<feature type="compositionally biased region" description="Low complexity" evidence="1">
    <location>
        <begin position="154"/>
        <end position="163"/>
    </location>
</feature>
<dbReference type="Pfam" id="PF10295">
    <property type="entry name" value="DUF2406"/>
    <property type="match status" value="1"/>
</dbReference>
<dbReference type="FunCoup" id="Q6CXA5">
    <property type="interactions" value="76"/>
</dbReference>
<dbReference type="InParanoid" id="Q6CXA5"/>
<gene>
    <name evidence="2" type="ORF">KLLA0_A09933g</name>
</gene>
<evidence type="ECO:0000313" key="2">
    <source>
        <dbReference type="EMBL" id="CAH03022.1"/>
    </source>
</evidence>
<feature type="region of interest" description="Disordered" evidence="1">
    <location>
        <begin position="1"/>
        <end position="33"/>
    </location>
</feature>
<dbReference type="PANTHER" id="PTHR28186">
    <property type="entry name" value="MEIOTICALLY UP-REGULATED GENE 9 PROTEIN"/>
    <property type="match status" value="1"/>
</dbReference>
<dbReference type="OMA" id="HEDFPYY"/>
<dbReference type="Proteomes" id="UP000000598">
    <property type="component" value="Chromosome A"/>
</dbReference>
<dbReference type="AlphaFoldDB" id="Q6CXA5"/>
<dbReference type="PANTHER" id="PTHR28186:SF1">
    <property type="entry name" value="MEIOTICALLY UP-REGULATED GENE 9 PROTEIN"/>
    <property type="match status" value="1"/>
</dbReference>
<dbReference type="RefSeq" id="XP_451434.1">
    <property type="nucleotide sequence ID" value="XM_451434.1"/>
</dbReference>
<organism evidence="2 3">
    <name type="scientific">Kluyveromyces lactis (strain ATCC 8585 / CBS 2359 / DSM 70799 / NBRC 1267 / NRRL Y-1140 / WM37)</name>
    <name type="common">Yeast</name>
    <name type="synonym">Candida sphaerica</name>
    <dbReference type="NCBI Taxonomy" id="284590"/>
    <lineage>
        <taxon>Eukaryota</taxon>
        <taxon>Fungi</taxon>
        <taxon>Dikarya</taxon>
        <taxon>Ascomycota</taxon>
        <taxon>Saccharomycotina</taxon>
        <taxon>Saccharomycetes</taxon>
        <taxon>Saccharomycetales</taxon>
        <taxon>Saccharomycetaceae</taxon>
        <taxon>Kluyveromyces</taxon>
    </lineage>
</organism>
<feature type="compositionally biased region" description="Basic residues" evidence="1">
    <location>
        <begin position="183"/>
        <end position="197"/>
    </location>
</feature>
<dbReference type="EMBL" id="CR382121">
    <property type="protein sequence ID" value="CAH03022.1"/>
    <property type="molecule type" value="Genomic_DNA"/>
</dbReference>
<dbReference type="InterPro" id="IPR018809">
    <property type="entry name" value="DUF2406"/>
</dbReference>
<feature type="compositionally biased region" description="Low complexity" evidence="1">
    <location>
        <begin position="10"/>
        <end position="20"/>
    </location>
</feature>